<dbReference type="EMBL" id="JAJJMB010006544">
    <property type="protein sequence ID" value="KAI3934436.1"/>
    <property type="molecule type" value="Genomic_DNA"/>
</dbReference>
<accession>A0AAD4XMP4</accession>
<evidence type="ECO:0000313" key="4">
    <source>
        <dbReference type="Proteomes" id="UP001202328"/>
    </source>
</evidence>
<reference evidence="3" key="1">
    <citation type="submission" date="2022-04" db="EMBL/GenBank/DDBJ databases">
        <title>A functionally conserved STORR gene fusion in Papaver species that diverged 16.8 million years ago.</title>
        <authorList>
            <person name="Catania T."/>
        </authorList>
    </citation>
    <scope>NUCLEOTIDE SEQUENCE</scope>
    <source>
        <strain evidence="3">S-188037</strain>
    </source>
</reference>
<keyword evidence="2" id="KW-0472">Membrane</keyword>
<protein>
    <submittedName>
        <fullName evidence="3">Uncharacterized protein</fullName>
    </submittedName>
</protein>
<feature type="transmembrane region" description="Helical" evidence="2">
    <location>
        <begin position="12"/>
        <end position="30"/>
    </location>
</feature>
<dbReference type="AlphaFoldDB" id="A0AAD4XMP4"/>
<organism evidence="3 4">
    <name type="scientific">Papaver atlanticum</name>
    <dbReference type="NCBI Taxonomy" id="357466"/>
    <lineage>
        <taxon>Eukaryota</taxon>
        <taxon>Viridiplantae</taxon>
        <taxon>Streptophyta</taxon>
        <taxon>Embryophyta</taxon>
        <taxon>Tracheophyta</taxon>
        <taxon>Spermatophyta</taxon>
        <taxon>Magnoliopsida</taxon>
        <taxon>Ranunculales</taxon>
        <taxon>Papaveraceae</taxon>
        <taxon>Papaveroideae</taxon>
        <taxon>Papaver</taxon>
    </lineage>
</organism>
<comment type="caution">
    <text evidence="3">The sequence shown here is derived from an EMBL/GenBank/DDBJ whole genome shotgun (WGS) entry which is preliminary data.</text>
</comment>
<sequence length="75" mass="8545">MESISTRFQRTIFLVMFLLIGFGLLTTTVTPDDNELYIKMNTGISRKLIGLRYKPVKPASPISNPPERRGPPRPR</sequence>
<keyword evidence="2" id="KW-0812">Transmembrane</keyword>
<dbReference type="Proteomes" id="UP001202328">
    <property type="component" value="Unassembled WGS sequence"/>
</dbReference>
<name>A0AAD4XMP4_9MAGN</name>
<keyword evidence="4" id="KW-1185">Reference proteome</keyword>
<proteinExistence type="predicted"/>
<feature type="region of interest" description="Disordered" evidence="1">
    <location>
        <begin position="56"/>
        <end position="75"/>
    </location>
</feature>
<gene>
    <name evidence="3" type="ORF">MKW98_002943</name>
</gene>
<keyword evidence="2" id="KW-1133">Transmembrane helix</keyword>
<evidence type="ECO:0000256" key="2">
    <source>
        <dbReference type="SAM" id="Phobius"/>
    </source>
</evidence>
<feature type="compositionally biased region" description="Basic and acidic residues" evidence="1">
    <location>
        <begin position="66"/>
        <end position="75"/>
    </location>
</feature>
<evidence type="ECO:0000313" key="3">
    <source>
        <dbReference type="EMBL" id="KAI3934436.1"/>
    </source>
</evidence>
<evidence type="ECO:0000256" key="1">
    <source>
        <dbReference type="SAM" id="MobiDB-lite"/>
    </source>
</evidence>